<dbReference type="OrthoDB" id="71166at2759"/>
<sequence length="137" mass="15662">MELVHRYKEVPGSKEYWHGRSRVYNCDETGFQVCPNTGKVYAAKVEKDTTFPIVLFLDGHKSHLTYELSLLCNDLNIEVIALLPNATRILQPCDVVVFGPIKMGWKKAVREFNEKNPGELRNKLTFAPLLENVVRIS</sequence>
<evidence type="ECO:0000259" key="1">
    <source>
        <dbReference type="Pfam" id="PF03184"/>
    </source>
</evidence>
<accession>A0A9P0LAK4</accession>
<protein>
    <recommendedName>
        <fullName evidence="1">DDE-1 domain-containing protein</fullName>
    </recommendedName>
</protein>
<keyword evidence="3" id="KW-1185">Reference proteome</keyword>
<proteinExistence type="predicted"/>
<gene>
    <name evidence="2" type="ORF">ACAOBT_LOCUS19155</name>
</gene>
<dbReference type="GO" id="GO:0003676">
    <property type="term" value="F:nucleic acid binding"/>
    <property type="evidence" value="ECO:0007669"/>
    <property type="project" value="InterPro"/>
</dbReference>
<evidence type="ECO:0000313" key="3">
    <source>
        <dbReference type="Proteomes" id="UP001152888"/>
    </source>
</evidence>
<dbReference type="Proteomes" id="UP001152888">
    <property type="component" value="Unassembled WGS sequence"/>
</dbReference>
<dbReference type="InterPro" id="IPR004875">
    <property type="entry name" value="DDE_SF_endonuclease_dom"/>
</dbReference>
<dbReference type="EMBL" id="CAKOFQ010007068">
    <property type="protein sequence ID" value="CAH1989647.1"/>
    <property type="molecule type" value="Genomic_DNA"/>
</dbReference>
<evidence type="ECO:0000313" key="2">
    <source>
        <dbReference type="EMBL" id="CAH1989647.1"/>
    </source>
</evidence>
<dbReference type="AlphaFoldDB" id="A0A9P0LAK4"/>
<reference evidence="2" key="1">
    <citation type="submission" date="2022-03" db="EMBL/GenBank/DDBJ databases">
        <authorList>
            <person name="Sayadi A."/>
        </authorList>
    </citation>
    <scope>NUCLEOTIDE SEQUENCE</scope>
</reference>
<organism evidence="2 3">
    <name type="scientific">Acanthoscelides obtectus</name>
    <name type="common">Bean weevil</name>
    <name type="synonym">Bruchus obtectus</name>
    <dbReference type="NCBI Taxonomy" id="200917"/>
    <lineage>
        <taxon>Eukaryota</taxon>
        <taxon>Metazoa</taxon>
        <taxon>Ecdysozoa</taxon>
        <taxon>Arthropoda</taxon>
        <taxon>Hexapoda</taxon>
        <taxon>Insecta</taxon>
        <taxon>Pterygota</taxon>
        <taxon>Neoptera</taxon>
        <taxon>Endopterygota</taxon>
        <taxon>Coleoptera</taxon>
        <taxon>Polyphaga</taxon>
        <taxon>Cucujiformia</taxon>
        <taxon>Chrysomeloidea</taxon>
        <taxon>Chrysomelidae</taxon>
        <taxon>Bruchinae</taxon>
        <taxon>Bruchini</taxon>
        <taxon>Acanthoscelides</taxon>
    </lineage>
</organism>
<feature type="domain" description="DDE-1" evidence="1">
    <location>
        <begin position="39"/>
        <end position="116"/>
    </location>
</feature>
<comment type="caution">
    <text evidence="2">The sequence shown here is derived from an EMBL/GenBank/DDBJ whole genome shotgun (WGS) entry which is preliminary data.</text>
</comment>
<dbReference type="Pfam" id="PF03184">
    <property type="entry name" value="DDE_1"/>
    <property type="match status" value="1"/>
</dbReference>
<name>A0A9P0LAK4_ACAOB</name>